<name>A0AAN9P3H0_PHACN</name>
<dbReference type="Proteomes" id="UP001374584">
    <property type="component" value="Unassembled WGS sequence"/>
</dbReference>
<proteinExistence type="predicted"/>
<evidence type="ECO:0000313" key="3">
    <source>
        <dbReference type="Proteomes" id="UP001374584"/>
    </source>
</evidence>
<comment type="caution">
    <text evidence="2">The sequence shown here is derived from an EMBL/GenBank/DDBJ whole genome shotgun (WGS) entry which is preliminary data.</text>
</comment>
<evidence type="ECO:0000256" key="1">
    <source>
        <dbReference type="SAM" id="MobiDB-lite"/>
    </source>
</evidence>
<feature type="compositionally biased region" description="Low complexity" evidence="1">
    <location>
        <begin position="159"/>
        <end position="174"/>
    </location>
</feature>
<sequence>MEKDTVEANCIALLTHLMWMKGVIEKFHSCLNPETRRTIMEWVSSLPTNTCSRCQLIHDAFNITLELLRMEVECNMKDYVDHIRNNLIAIKYNAKRGLDRWRRGLQATWKRKGGRKRHGSRGASDVRLFELLRPRPTKGMVLSTDKKKRLADVLNRRNASGSAPAGPSSPAGAALEPIAEKSKRAAPVEVSNDEDTCSGLVFKRKRVGTAAEVSSATEGHPSSFREHPL</sequence>
<dbReference type="AlphaFoldDB" id="A0AAN9P3H0"/>
<gene>
    <name evidence="2" type="ORF">VNO80_01163</name>
</gene>
<organism evidence="2 3">
    <name type="scientific">Phaseolus coccineus</name>
    <name type="common">Scarlet runner bean</name>
    <name type="synonym">Phaseolus multiflorus</name>
    <dbReference type="NCBI Taxonomy" id="3886"/>
    <lineage>
        <taxon>Eukaryota</taxon>
        <taxon>Viridiplantae</taxon>
        <taxon>Streptophyta</taxon>
        <taxon>Embryophyta</taxon>
        <taxon>Tracheophyta</taxon>
        <taxon>Spermatophyta</taxon>
        <taxon>Magnoliopsida</taxon>
        <taxon>eudicotyledons</taxon>
        <taxon>Gunneridae</taxon>
        <taxon>Pentapetalae</taxon>
        <taxon>rosids</taxon>
        <taxon>fabids</taxon>
        <taxon>Fabales</taxon>
        <taxon>Fabaceae</taxon>
        <taxon>Papilionoideae</taxon>
        <taxon>50 kb inversion clade</taxon>
        <taxon>NPAAA clade</taxon>
        <taxon>indigoferoid/millettioid clade</taxon>
        <taxon>Phaseoleae</taxon>
        <taxon>Phaseolus</taxon>
    </lineage>
</organism>
<dbReference type="EMBL" id="JAYMYR010000001">
    <property type="protein sequence ID" value="KAK7382312.1"/>
    <property type="molecule type" value="Genomic_DNA"/>
</dbReference>
<evidence type="ECO:0000313" key="2">
    <source>
        <dbReference type="EMBL" id="KAK7382312.1"/>
    </source>
</evidence>
<feature type="region of interest" description="Disordered" evidence="1">
    <location>
        <begin position="157"/>
        <end position="229"/>
    </location>
</feature>
<accession>A0AAN9P3H0</accession>
<keyword evidence="3" id="KW-1185">Reference proteome</keyword>
<protein>
    <submittedName>
        <fullName evidence="2">Uncharacterized protein</fullName>
    </submittedName>
</protein>
<reference evidence="2 3" key="1">
    <citation type="submission" date="2024-01" db="EMBL/GenBank/DDBJ databases">
        <title>The genomes of 5 underutilized Papilionoideae crops provide insights into root nodulation and disease resistanc.</title>
        <authorList>
            <person name="Jiang F."/>
        </authorList>
    </citation>
    <scope>NUCLEOTIDE SEQUENCE [LARGE SCALE GENOMIC DNA]</scope>
    <source>
        <strain evidence="2">JINMINGXINNONG_FW02</strain>
        <tissue evidence="2">Leaves</tissue>
    </source>
</reference>